<keyword evidence="1" id="KW-0472">Membrane</keyword>
<protein>
    <submittedName>
        <fullName evidence="2">Uncharacterized protein</fullName>
    </submittedName>
</protein>
<keyword evidence="3" id="KW-1185">Reference proteome</keyword>
<sequence>MENIDDKKFIENVENLIDPEEVSLLFFFQKFRKLLPKSLFKRVLLKTSKQNPYIGFVIEPYSFFLFYKLKDVEKARSLLPARYELKKSRIFADEEPEHYFGIGIFNTRATTFWGARLECYLIAEDKETGLISWIFLDVLSNTLIAMPRSGIEAPNCEKSYITTSSRGEIHLDFIEKKTGRQIKAKGSIKRGKLRKLDQPLWLMGNTSIAHIKNLSDNDDNPFAVIFDPSEVEQSLDIPVEDINVEINSLFPGLAEEEPSKVLCFPYAQHYISDSPGCRTYVKNRSAMLDYYREISNRSEMKSFSTKVIIKFFYAGMILTGIGSLLYILSLLGLV</sequence>
<proteinExistence type="predicted"/>
<keyword evidence="1" id="KW-1133">Transmembrane helix</keyword>
<dbReference type="Proteomes" id="UP000587760">
    <property type="component" value="Unassembled WGS sequence"/>
</dbReference>
<dbReference type="EMBL" id="JACHGJ010000001">
    <property type="protein sequence ID" value="MBB6478895.1"/>
    <property type="molecule type" value="Genomic_DNA"/>
</dbReference>
<evidence type="ECO:0000256" key="1">
    <source>
        <dbReference type="SAM" id="Phobius"/>
    </source>
</evidence>
<feature type="transmembrane region" description="Helical" evidence="1">
    <location>
        <begin position="307"/>
        <end position="328"/>
    </location>
</feature>
<keyword evidence="1" id="KW-0812">Transmembrane</keyword>
<dbReference type="AlphaFoldDB" id="A0A841R4V0"/>
<comment type="caution">
    <text evidence="2">The sequence shown here is derived from an EMBL/GenBank/DDBJ whole genome shotgun (WGS) entry which is preliminary data.</text>
</comment>
<reference evidence="2 3" key="1">
    <citation type="submission" date="2020-08" db="EMBL/GenBank/DDBJ databases">
        <title>Genomic Encyclopedia of Type Strains, Phase IV (KMG-IV): sequencing the most valuable type-strain genomes for metagenomic binning, comparative biology and taxonomic classification.</title>
        <authorList>
            <person name="Goeker M."/>
        </authorList>
    </citation>
    <scope>NUCLEOTIDE SEQUENCE [LARGE SCALE GENOMIC DNA]</scope>
    <source>
        <strain evidence="2 3">DSM 2461</strain>
    </source>
</reference>
<evidence type="ECO:0000313" key="2">
    <source>
        <dbReference type="EMBL" id="MBB6478895.1"/>
    </source>
</evidence>
<accession>A0A841R4V0</accession>
<organism evidence="2 3">
    <name type="scientific">Spirochaeta isovalerica</name>
    <dbReference type="NCBI Taxonomy" id="150"/>
    <lineage>
        <taxon>Bacteria</taxon>
        <taxon>Pseudomonadati</taxon>
        <taxon>Spirochaetota</taxon>
        <taxon>Spirochaetia</taxon>
        <taxon>Spirochaetales</taxon>
        <taxon>Spirochaetaceae</taxon>
        <taxon>Spirochaeta</taxon>
    </lineage>
</organism>
<name>A0A841R4V0_9SPIO</name>
<gene>
    <name evidence="2" type="ORF">HNR50_000528</name>
</gene>
<dbReference type="RefSeq" id="WP_184743326.1">
    <property type="nucleotide sequence ID" value="NZ_JACHGJ010000001.1"/>
</dbReference>
<evidence type="ECO:0000313" key="3">
    <source>
        <dbReference type="Proteomes" id="UP000587760"/>
    </source>
</evidence>